<evidence type="ECO:0000313" key="7">
    <source>
        <dbReference type="Proteomes" id="UP000269544"/>
    </source>
</evidence>
<accession>A0A3S4YQ46</accession>
<keyword evidence="1" id="KW-0805">Transcription regulation</keyword>
<keyword evidence="3" id="KW-0804">Transcription</keyword>
<dbReference type="InterPro" id="IPR029016">
    <property type="entry name" value="GAF-like_dom_sf"/>
</dbReference>
<evidence type="ECO:0000313" key="6">
    <source>
        <dbReference type="EMBL" id="VEJ36076.1"/>
    </source>
</evidence>
<dbReference type="InterPro" id="IPR036388">
    <property type="entry name" value="WH-like_DNA-bd_sf"/>
</dbReference>
<dbReference type="SMART" id="SM00346">
    <property type="entry name" value="HTH_ICLR"/>
    <property type="match status" value="1"/>
</dbReference>
<dbReference type="SUPFAM" id="SSF55781">
    <property type="entry name" value="GAF domain-like"/>
    <property type="match status" value="1"/>
</dbReference>
<dbReference type="GO" id="GO:0003700">
    <property type="term" value="F:DNA-binding transcription factor activity"/>
    <property type="evidence" value="ECO:0007669"/>
    <property type="project" value="TreeGrafter"/>
</dbReference>
<dbReference type="SUPFAM" id="SSF46785">
    <property type="entry name" value="Winged helix' DNA-binding domain"/>
    <property type="match status" value="1"/>
</dbReference>
<reference evidence="6 7" key="1">
    <citation type="submission" date="2018-12" db="EMBL/GenBank/DDBJ databases">
        <authorList>
            <consortium name="Pathogen Informatics"/>
        </authorList>
    </citation>
    <scope>NUCLEOTIDE SEQUENCE [LARGE SCALE GENOMIC DNA]</scope>
    <source>
        <strain evidence="6 7">NCTC13079</strain>
    </source>
</reference>
<dbReference type="InterPro" id="IPR014757">
    <property type="entry name" value="Tscrpt_reg_IclR_C"/>
</dbReference>
<dbReference type="PROSITE" id="PS51078">
    <property type="entry name" value="ICLR_ED"/>
    <property type="match status" value="1"/>
</dbReference>
<keyword evidence="7" id="KW-1185">Reference proteome</keyword>
<dbReference type="PANTHER" id="PTHR30136">
    <property type="entry name" value="HELIX-TURN-HELIX TRANSCRIPTIONAL REGULATOR, ICLR FAMILY"/>
    <property type="match status" value="1"/>
</dbReference>
<evidence type="ECO:0000256" key="2">
    <source>
        <dbReference type="ARBA" id="ARBA00023125"/>
    </source>
</evidence>
<feature type="domain" description="HTH iclR-type" evidence="4">
    <location>
        <begin position="8"/>
        <end position="70"/>
    </location>
</feature>
<dbReference type="Gene3D" id="1.10.10.10">
    <property type="entry name" value="Winged helix-like DNA-binding domain superfamily/Winged helix DNA-binding domain"/>
    <property type="match status" value="1"/>
</dbReference>
<keyword evidence="2" id="KW-0238">DNA-binding</keyword>
<evidence type="ECO:0000256" key="1">
    <source>
        <dbReference type="ARBA" id="ARBA00023015"/>
    </source>
</evidence>
<protein>
    <submittedName>
        <fullName evidence="6">Acetate operon repressor</fullName>
    </submittedName>
</protein>
<organism evidence="6 7">
    <name type="scientific">Aedoeadaptatus ivorii</name>
    <dbReference type="NCBI Taxonomy" id="54006"/>
    <lineage>
        <taxon>Bacteria</taxon>
        <taxon>Bacillati</taxon>
        <taxon>Bacillota</taxon>
        <taxon>Tissierellia</taxon>
        <taxon>Tissierellales</taxon>
        <taxon>Peptoniphilaceae</taxon>
        <taxon>Aedoeadaptatus</taxon>
    </lineage>
</organism>
<dbReference type="InterPro" id="IPR036390">
    <property type="entry name" value="WH_DNA-bd_sf"/>
</dbReference>
<dbReference type="GO" id="GO:0045892">
    <property type="term" value="P:negative regulation of DNA-templated transcription"/>
    <property type="evidence" value="ECO:0007669"/>
    <property type="project" value="TreeGrafter"/>
</dbReference>
<dbReference type="InterPro" id="IPR005471">
    <property type="entry name" value="Tscrpt_reg_IclR_N"/>
</dbReference>
<evidence type="ECO:0000259" key="5">
    <source>
        <dbReference type="PROSITE" id="PS51078"/>
    </source>
</evidence>
<dbReference type="Pfam" id="PF09339">
    <property type="entry name" value="HTH_IclR"/>
    <property type="match status" value="1"/>
</dbReference>
<dbReference type="PROSITE" id="PS51077">
    <property type="entry name" value="HTH_ICLR"/>
    <property type="match status" value="1"/>
</dbReference>
<evidence type="ECO:0000256" key="3">
    <source>
        <dbReference type="ARBA" id="ARBA00023163"/>
    </source>
</evidence>
<feature type="domain" description="IclR-ED" evidence="5">
    <location>
        <begin position="64"/>
        <end position="256"/>
    </location>
</feature>
<name>A0A3S4YQ46_9FIRM</name>
<gene>
    <name evidence="6" type="primary">iclR</name>
    <name evidence="6" type="ORF">NCTC13079_01270</name>
</gene>
<dbReference type="Pfam" id="PF01614">
    <property type="entry name" value="IclR_C"/>
    <property type="match status" value="1"/>
</dbReference>
<dbReference type="Proteomes" id="UP000269544">
    <property type="component" value="Chromosome"/>
</dbReference>
<dbReference type="AlphaFoldDB" id="A0A3S4YQ46"/>
<dbReference type="EMBL" id="LR134523">
    <property type="protein sequence ID" value="VEJ36076.1"/>
    <property type="molecule type" value="Genomic_DNA"/>
</dbReference>
<dbReference type="PANTHER" id="PTHR30136:SF24">
    <property type="entry name" value="HTH-TYPE TRANSCRIPTIONAL REPRESSOR ALLR"/>
    <property type="match status" value="1"/>
</dbReference>
<dbReference type="Gene3D" id="3.30.450.40">
    <property type="match status" value="1"/>
</dbReference>
<dbReference type="KEGG" id="piv:NCTC13079_01270"/>
<dbReference type="GO" id="GO:0003677">
    <property type="term" value="F:DNA binding"/>
    <property type="evidence" value="ECO:0007669"/>
    <property type="project" value="UniProtKB-KW"/>
</dbReference>
<evidence type="ECO:0000259" key="4">
    <source>
        <dbReference type="PROSITE" id="PS51077"/>
    </source>
</evidence>
<dbReference type="InterPro" id="IPR050707">
    <property type="entry name" value="HTH_MetabolicPath_Reg"/>
</dbReference>
<dbReference type="RefSeq" id="WP_164715246.1">
    <property type="nucleotide sequence ID" value="NZ_JAUSWF010000008.1"/>
</dbReference>
<proteinExistence type="predicted"/>
<sequence>MEKNHRTIQSLARAFSILDCFDSVHPRLSLTEISKIVKLNVNTTRGLVNTLMHYHYLSRDEEENVYYLGLAFIPKANLVEEHYFYHMKNKIFPVLRTWANRFGLSARLNMVDDGQLLTVFTEVPDASRYLLLTRSRTPFPLHATASGKAYLASLPPGLVRKYIEETRLVRYTDLTITDENALLEELEKTRARGYALEIGEINDGIGSIAIPMLNKRGECIGTVSLSGANEEILAEEKDARETIGRFLEDLKPLWQQ</sequence>